<dbReference type="PANTHER" id="PTHR23257">
    <property type="entry name" value="SERINE-THREONINE PROTEIN KINASE"/>
    <property type="match status" value="1"/>
</dbReference>
<evidence type="ECO:0000313" key="3">
    <source>
        <dbReference type="Proteomes" id="UP000789901"/>
    </source>
</evidence>
<dbReference type="InterPro" id="IPR011009">
    <property type="entry name" value="Kinase-like_dom_sf"/>
</dbReference>
<evidence type="ECO:0000313" key="2">
    <source>
        <dbReference type="EMBL" id="CAG8849280.1"/>
    </source>
</evidence>
<protein>
    <submittedName>
        <fullName evidence="2">19844_t:CDS:1</fullName>
    </submittedName>
</protein>
<gene>
    <name evidence="2" type="ORF">GMARGA_LOCUS39629</name>
</gene>
<dbReference type="InterPro" id="IPR050167">
    <property type="entry name" value="Ser_Thr_protein_kinase"/>
</dbReference>
<sequence length="208" mass="23325">MKKLKELDISNTDINEVDINKLPNSLKNIECSTKSRLTCKLTAIVSQLEKQPNTGKNLCQLCVEKELAQLNGQELIENYGLNKYKEVTKDVVLKSLNNSQNITWEFLTEIANTKLVDSGSSSVSDVVKCYGISQDPITKNYVMVMKYMAEGNLRQYLQQKGKEMDLEKKLFALQGIALGLGKIHNQSLVHCDFHSGNILGRKITDLGL</sequence>
<evidence type="ECO:0000259" key="1">
    <source>
        <dbReference type="PROSITE" id="PS50011"/>
    </source>
</evidence>
<proteinExistence type="predicted"/>
<dbReference type="Proteomes" id="UP000789901">
    <property type="component" value="Unassembled WGS sequence"/>
</dbReference>
<dbReference type="Pfam" id="PF07714">
    <property type="entry name" value="PK_Tyr_Ser-Thr"/>
    <property type="match status" value="1"/>
</dbReference>
<name>A0ABN7X6H5_GIGMA</name>
<feature type="domain" description="Protein kinase" evidence="1">
    <location>
        <begin position="65"/>
        <end position="208"/>
    </location>
</feature>
<dbReference type="InterPro" id="IPR000719">
    <property type="entry name" value="Prot_kinase_dom"/>
</dbReference>
<feature type="non-terminal residue" evidence="2">
    <location>
        <position position="1"/>
    </location>
</feature>
<dbReference type="InterPro" id="IPR001245">
    <property type="entry name" value="Ser-Thr/Tyr_kinase_cat_dom"/>
</dbReference>
<feature type="non-terminal residue" evidence="2">
    <location>
        <position position="208"/>
    </location>
</feature>
<dbReference type="EMBL" id="CAJVQB010095514">
    <property type="protein sequence ID" value="CAG8849280.1"/>
    <property type="molecule type" value="Genomic_DNA"/>
</dbReference>
<dbReference type="SUPFAM" id="SSF56112">
    <property type="entry name" value="Protein kinase-like (PK-like)"/>
    <property type="match status" value="1"/>
</dbReference>
<comment type="caution">
    <text evidence="2">The sequence shown here is derived from an EMBL/GenBank/DDBJ whole genome shotgun (WGS) entry which is preliminary data.</text>
</comment>
<organism evidence="2 3">
    <name type="scientific">Gigaspora margarita</name>
    <dbReference type="NCBI Taxonomy" id="4874"/>
    <lineage>
        <taxon>Eukaryota</taxon>
        <taxon>Fungi</taxon>
        <taxon>Fungi incertae sedis</taxon>
        <taxon>Mucoromycota</taxon>
        <taxon>Glomeromycotina</taxon>
        <taxon>Glomeromycetes</taxon>
        <taxon>Diversisporales</taxon>
        <taxon>Gigasporaceae</taxon>
        <taxon>Gigaspora</taxon>
    </lineage>
</organism>
<keyword evidence="3" id="KW-1185">Reference proteome</keyword>
<dbReference type="PROSITE" id="PS50011">
    <property type="entry name" value="PROTEIN_KINASE_DOM"/>
    <property type="match status" value="1"/>
</dbReference>
<dbReference type="Gene3D" id="1.10.510.10">
    <property type="entry name" value="Transferase(Phosphotransferase) domain 1"/>
    <property type="match status" value="1"/>
</dbReference>
<accession>A0ABN7X6H5</accession>
<reference evidence="2 3" key="1">
    <citation type="submission" date="2021-06" db="EMBL/GenBank/DDBJ databases">
        <authorList>
            <person name="Kallberg Y."/>
            <person name="Tangrot J."/>
            <person name="Rosling A."/>
        </authorList>
    </citation>
    <scope>NUCLEOTIDE SEQUENCE [LARGE SCALE GENOMIC DNA]</scope>
    <source>
        <strain evidence="2 3">120-4 pot B 10/14</strain>
    </source>
</reference>